<organism evidence="2 3">
    <name type="scientific">Clostridium tetanomorphum</name>
    <dbReference type="NCBI Taxonomy" id="1553"/>
    <lineage>
        <taxon>Bacteria</taxon>
        <taxon>Bacillati</taxon>
        <taxon>Bacillota</taxon>
        <taxon>Clostridia</taxon>
        <taxon>Eubacteriales</taxon>
        <taxon>Clostridiaceae</taxon>
        <taxon>Clostridium</taxon>
    </lineage>
</organism>
<keyword evidence="3" id="KW-1185">Reference proteome</keyword>
<evidence type="ECO:0000313" key="3">
    <source>
        <dbReference type="Proteomes" id="UP000563151"/>
    </source>
</evidence>
<dbReference type="RefSeq" id="WP_035151594.1">
    <property type="nucleotide sequence ID" value="NZ_JAAZWO010000024.1"/>
</dbReference>
<dbReference type="InterPro" id="IPR025647">
    <property type="entry name" value="YceG_bac"/>
</dbReference>
<feature type="domain" description="Putative component of 'biosynthetic module'" evidence="1">
    <location>
        <begin position="267"/>
        <end position="486"/>
    </location>
</feature>
<accession>A0A923E9S0</accession>
<evidence type="ECO:0000313" key="2">
    <source>
        <dbReference type="EMBL" id="MBC2399227.1"/>
    </source>
</evidence>
<evidence type="ECO:0000259" key="1">
    <source>
        <dbReference type="Pfam" id="PF14266"/>
    </source>
</evidence>
<feature type="domain" description="Putative component of 'biosynthetic module'" evidence="1">
    <location>
        <begin position="5"/>
        <end position="241"/>
    </location>
</feature>
<gene>
    <name evidence="2" type="ORF">HGG79_15810</name>
</gene>
<protein>
    <recommendedName>
        <fullName evidence="1">Putative component of 'biosynthetic module' domain-containing protein</fullName>
    </recommendedName>
</protein>
<dbReference type="EMBL" id="JAAZWO010000024">
    <property type="protein sequence ID" value="MBC2399227.1"/>
    <property type="molecule type" value="Genomic_DNA"/>
</dbReference>
<dbReference type="Pfam" id="PF14266">
    <property type="entry name" value="YceG_bac"/>
    <property type="match status" value="2"/>
</dbReference>
<dbReference type="AlphaFoldDB" id="A0A923E9S0"/>
<name>A0A923E9S0_CLOTT</name>
<dbReference type="Proteomes" id="UP000563151">
    <property type="component" value="Unassembled WGS sequence"/>
</dbReference>
<reference evidence="2 3" key="1">
    <citation type="submission" date="2020-04" db="EMBL/GenBank/DDBJ databases">
        <title>Genomic insights into acetone-butanol-ethanol (ABE) fermentation by sequencing solventogenic clostridia strains.</title>
        <authorList>
            <person name="Brown S."/>
        </authorList>
    </citation>
    <scope>NUCLEOTIDE SEQUENCE [LARGE SCALE GENOMIC DNA]</scope>
    <source>
        <strain evidence="2 3">DJ011</strain>
    </source>
</reference>
<sequence>MPIIKASNIYEDIFKPLSLREGNYFCRVIGIKDEQNYNDTIAFLDSKFKELNNKSIIFTSTIQNPYNEDLVKSIMDKLNKINVINIENEYIDIVSSKETNIKIGKALSILIPIAIENEAFKNTTIRNNFIVKLMLWINEYVENIQWTEDIVPKCLYYGEIKKYEVYFLMLLALIGFDVLYLNPQKDSVFEMIDRKQFSQIIEEQQTSEVIDYNTRVANGAVIEKVTTYAKKASDELDETLYNGTGIYRPWQYVNGFTKPVIMNSIIEDMITYWDEPSRLRPGFRTEKDLVYTPIFLNKISGVYRDLSEYIDMVDKLRQSRFHVFIEGTNLTNKDYNNQELYSLAFCLNRDKTINKEALKSHEMFNKLKILRNELQDFIIDKIDETLCQKRLFNFDIDDKKILKLIISVLLLSDNILTLIDCYDYTGYIPKIIIYLKNREIFEDEDALLLGLLHRIGLDIVILTPNATDNIELKISTDYLNVIRLEDIVFDLDLERKTKKKSFFQKFFR</sequence>
<comment type="caution">
    <text evidence="2">The sequence shown here is derived from an EMBL/GenBank/DDBJ whole genome shotgun (WGS) entry which is preliminary data.</text>
</comment>
<proteinExistence type="predicted"/>